<dbReference type="EMBL" id="UGUA01000002">
    <property type="protein sequence ID" value="SUC35066.1"/>
    <property type="molecule type" value="Genomic_DNA"/>
</dbReference>
<accession>A0A379G2G7</accession>
<gene>
    <name evidence="1" type="ORF">NCTC12026_01429</name>
    <name evidence="2" type="ORF">NCTC12026_01443</name>
</gene>
<evidence type="ECO:0000313" key="1">
    <source>
        <dbReference type="EMBL" id="SUC35052.1"/>
    </source>
</evidence>
<dbReference type="RefSeq" id="WP_115164132.1">
    <property type="nucleotide sequence ID" value="NZ_UGUA01000002.1"/>
</dbReference>
<organism evidence="1 3">
    <name type="scientific">Providencia rustigianii</name>
    <dbReference type="NCBI Taxonomy" id="158850"/>
    <lineage>
        <taxon>Bacteria</taxon>
        <taxon>Pseudomonadati</taxon>
        <taxon>Pseudomonadota</taxon>
        <taxon>Gammaproteobacteria</taxon>
        <taxon>Enterobacterales</taxon>
        <taxon>Morganellaceae</taxon>
        <taxon>Providencia</taxon>
    </lineage>
</organism>
<dbReference type="EMBL" id="UGUA01000002">
    <property type="protein sequence ID" value="SUC35052.1"/>
    <property type="molecule type" value="Genomic_DNA"/>
</dbReference>
<evidence type="ECO:0000313" key="3">
    <source>
        <dbReference type="Proteomes" id="UP000255129"/>
    </source>
</evidence>
<reference evidence="1 3" key="1">
    <citation type="submission" date="2018-06" db="EMBL/GenBank/DDBJ databases">
        <authorList>
            <consortium name="Pathogen Informatics"/>
            <person name="Doyle S."/>
        </authorList>
    </citation>
    <scope>NUCLEOTIDE SEQUENCE [LARGE SCALE GENOMIC DNA]</scope>
    <source>
        <strain evidence="1 3">NCTC12026</strain>
    </source>
</reference>
<protein>
    <submittedName>
        <fullName evidence="1">Uncharacterized protein</fullName>
    </submittedName>
</protein>
<proteinExistence type="predicted"/>
<dbReference type="AlphaFoldDB" id="A0A379G2G7"/>
<dbReference type="OrthoDB" id="6466965at2"/>
<name>A0A379G2G7_9GAMM</name>
<evidence type="ECO:0000313" key="2">
    <source>
        <dbReference type="EMBL" id="SUC35066.1"/>
    </source>
</evidence>
<dbReference type="Proteomes" id="UP000255129">
    <property type="component" value="Unassembled WGS sequence"/>
</dbReference>
<sequence>MIKSKFLKLKKWIDLNEAANRLSLSLEEKITVIDLLELGLDKELKISIKLPYSSTYVAREAWLKRALWSEQLESRFQFMQITNRENKLKKGSKEYQLGLNEYIQAEFQKYIKEMSGKFVDKRVLTLDYFINEMEYEHWEYSEDVFYLKENIFELEMIGAEIIDIKTMIEVNKKREPVEMYDLDGVFIKSMSGKIYNLMERFSNEEIKVFKEDSEGENDGNYLNKKYYFPMSSLPAYTEFGVRTEHLMEFESKIHQDKSYSSDDLLYVMGGVLNDVTSKAKKWTQGEMAINLSEKGIKNLGERRINEIFSMAKKKYKSMN</sequence>